<reference evidence="1" key="1">
    <citation type="journal article" date="2011" name="Environ. Microbiol.">
        <title>Genomic insights into the metabolic potential of the polycyclic aromatic hydrocarbon degrading sulfate-reducing Deltaproteobacterium N47.</title>
        <authorList>
            <person name="Bergmann F."/>
            <person name="Selesi D."/>
            <person name="Weinmaier T."/>
            <person name="Tischler P."/>
            <person name="Rattei T."/>
            <person name="Meckenstock R.U."/>
        </authorList>
    </citation>
    <scope>NUCLEOTIDE SEQUENCE</scope>
</reference>
<gene>
    <name evidence="1" type="ORF">N47_E44310</name>
</gene>
<dbReference type="AlphaFoldDB" id="E1YLD6"/>
<protein>
    <submittedName>
        <fullName evidence="1">Uncharacterized protein</fullName>
    </submittedName>
</protein>
<organism evidence="1">
    <name type="scientific">uncultured Desulfobacterium sp</name>
    <dbReference type="NCBI Taxonomy" id="201089"/>
    <lineage>
        <taxon>Bacteria</taxon>
        <taxon>Pseudomonadati</taxon>
        <taxon>Thermodesulfobacteriota</taxon>
        <taxon>Desulfobacteria</taxon>
        <taxon>Desulfobacterales</taxon>
        <taxon>Desulfobacteriaceae</taxon>
        <taxon>Desulfobacterium</taxon>
        <taxon>environmental samples</taxon>
    </lineage>
</organism>
<proteinExistence type="predicted"/>
<evidence type="ECO:0000313" key="1">
    <source>
        <dbReference type="EMBL" id="CBX30919.1"/>
    </source>
</evidence>
<sequence length="159" mass="18678">MTMSFPTGIQHVMEVYRLVRRSHRSRIKAVNEVARTRRVDPQTVTSACTRSLGIGVDDLDEFLLPENSEAFCEHLVRRFPPYQKEIEVFFAELDGKKDRTLDDPLGAIRALFPDEKKDLLRLLLLHDIRKRFSAWSERHDIPEDIRREMSEMQKQIDKA</sequence>
<dbReference type="EMBL" id="FR695877">
    <property type="protein sequence ID" value="CBX30919.1"/>
    <property type="molecule type" value="Genomic_DNA"/>
</dbReference>
<accession>E1YLD6</accession>
<name>E1YLD6_9BACT</name>